<evidence type="ECO:0000313" key="13">
    <source>
        <dbReference type="Proteomes" id="UP000682877"/>
    </source>
</evidence>
<dbReference type="InterPro" id="IPR009072">
    <property type="entry name" value="Histone-fold"/>
</dbReference>
<evidence type="ECO:0000256" key="1">
    <source>
        <dbReference type="ARBA" id="ARBA00004123"/>
    </source>
</evidence>
<evidence type="ECO:0000256" key="7">
    <source>
        <dbReference type="ARBA" id="ARBA00025911"/>
    </source>
</evidence>
<keyword evidence="3" id="KW-0238">DNA-binding</keyword>
<sequence length="187" mass="20472">MENNTGNHQQPQKDNEQLKSFWSKEMEGDLNFKNHEFPITRIKRIMKFDPDVTMVAGEAPILFSKACEMFIMDVTMRSWLHAQESNRLTIKRSDVAAAVDRTLIFDFLLDVVNEDEGESVAAAADPVAVPHLDDGELPPGMVIGTPVCSGLGIYAPQPQMQAWPGAWTAAPGEEEDVAGGNGEDGGN</sequence>
<dbReference type="InterPro" id="IPR050568">
    <property type="entry name" value="Transcr_DNA_Rep_Reg"/>
</dbReference>
<feature type="region of interest" description="Disordered" evidence="10">
    <location>
        <begin position="168"/>
        <end position="187"/>
    </location>
</feature>
<dbReference type="GO" id="GO:0046982">
    <property type="term" value="F:protein heterodimerization activity"/>
    <property type="evidence" value="ECO:0007669"/>
    <property type="project" value="InterPro"/>
</dbReference>
<dbReference type="PANTHER" id="PTHR10252:SF133">
    <property type="entry name" value="NUCLEAR TRANSCRIPTION FACTOR Y SUBUNIT C-1-RELATED"/>
    <property type="match status" value="1"/>
</dbReference>
<dbReference type="GO" id="GO:0000981">
    <property type="term" value="F:DNA-binding transcription factor activity, RNA polymerase II-specific"/>
    <property type="evidence" value="ECO:0007669"/>
    <property type="project" value="TreeGrafter"/>
</dbReference>
<evidence type="ECO:0000256" key="9">
    <source>
        <dbReference type="ARBA" id="ARBA00059992"/>
    </source>
</evidence>
<protein>
    <recommendedName>
        <fullName evidence="11">Transcription factor CBF/NF-Y/archaeal histone domain-containing protein</fullName>
    </recommendedName>
</protein>
<evidence type="ECO:0000313" key="12">
    <source>
        <dbReference type="EMBL" id="CAE6233038.1"/>
    </source>
</evidence>
<dbReference type="PANTHER" id="PTHR10252">
    <property type="entry name" value="HISTONE-LIKE TRANSCRIPTION FACTOR CCAAT-RELATED"/>
    <property type="match status" value="1"/>
</dbReference>
<proteinExistence type="inferred from homology"/>
<comment type="subcellular location">
    <subcellularLocation>
        <location evidence="1">Nucleus</location>
    </subcellularLocation>
</comment>
<keyword evidence="4" id="KW-0010">Activator</keyword>
<evidence type="ECO:0000256" key="5">
    <source>
        <dbReference type="ARBA" id="ARBA00023163"/>
    </source>
</evidence>
<dbReference type="CDD" id="cd22908">
    <property type="entry name" value="HFD_NFYC-like"/>
    <property type="match status" value="1"/>
</dbReference>
<gene>
    <name evidence="12" type="ORF">AARE701A_LOCUS21156</name>
</gene>
<dbReference type="SUPFAM" id="SSF47113">
    <property type="entry name" value="Histone-fold"/>
    <property type="match status" value="1"/>
</dbReference>
<feature type="domain" description="Transcription factor CBF/NF-Y/archaeal histone" evidence="11">
    <location>
        <begin position="36"/>
        <end position="99"/>
    </location>
</feature>
<dbReference type="InterPro" id="IPR003958">
    <property type="entry name" value="CBFA_NFYB_domain"/>
</dbReference>
<dbReference type="FunFam" id="1.10.20.10:FF:000062">
    <property type="entry name" value="Nuclear transcription factor Y subunit C"/>
    <property type="match status" value="1"/>
</dbReference>
<keyword evidence="2" id="KW-0805">Transcription regulation</keyword>
<comment type="subunit">
    <text evidence="7">Heterotrimeric transcription factor composed of three components, NF-YA, NF-YB and NF-YC. NF-YB and NF-YC must interact and dimerize for NF-YA association and DNA binding.</text>
</comment>
<evidence type="ECO:0000256" key="2">
    <source>
        <dbReference type="ARBA" id="ARBA00023015"/>
    </source>
</evidence>
<organism evidence="12 13">
    <name type="scientific">Arabidopsis arenosa</name>
    <name type="common">Sand rock-cress</name>
    <name type="synonym">Cardaminopsis arenosa</name>
    <dbReference type="NCBI Taxonomy" id="38785"/>
    <lineage>
        <taxon>Eukaryota</taxon>
        <taxon>Viridiplantae</taxon>
        <taxon>Streptophyta</taxon>
        <taxon>Embryophyta</taxon>
        <taxon>Tracheophyta</taxon>
        <taxon>Spermatophyta</taxon>
        <taxon>Magnoliopsida</taxon>
        <taxon>eudicotyledons</taxon>
        <taxon>Gunneridae</taxon>
        <taxon>Pentapetalae</taxon>
        <taxon>rosids</taxon>
        <taxon>malvids</taxon>
        <taxon>Brassicales</taxon>
        <taxon>Brassicaceae</taxon>
        <taxon>Camelineae</taxon>
        <taxon>Arabidopsis</taxon>
    </lineage>
</organism>
<evidence type="ECO:0000259" key="11">
    <source>
        <dbReference type="Pfam" id="PF00808"/>
    </source>
</evidence>
<dbReference type="EMBL" id="LR999458">
    <property type="protein sequence ID" value="CAE6233038.1"/>
    <property type="molecule type" value="Genomic_DNA"/>
</dbReference>
<evidence type="ECO:0000256" key="8">
    <source>
        <dbReference type="ARBA" id="ARBA00038129"/>
    </source>
</evidence>
<dbReference type="Pfam" id="PF00808">
    <property type="entry name" value="CBFD_NFYB_HMF"/>
    <property type="match status" value="1"/>
</dbReference>
<name>A0A8S2B248_ARAAE</name>
<evidence type="ECO:0000256" key="4">
    <source>
        <dbReference type="ARBA" id="ARBA00023159"/>
    </source>
</evidence>
<keyword evidence="5" id="KW-0804">Transcription</keyword>
<keyword evidence="6" id="KW-0539">Nucleus</keyword>
<dbReference type="Proteomes" id="UP000682877">
    <property type="component" value="Chromosome 8"/>
</dbReference>
<evidence type="ECO:0000256" key="3">
    <source>
        <dbReference type="ARBA" id="ARBA00023125"/>
    </source>
</evidence>
<dbReference type="GO" id="GO:0000978">
    <property type="term" value="F:RNA polymerase II cis-regulatory region sequence-specific DNA binding"/>
    <property type="evidence" value="ECO:0007669"/>
    <property type="project" value="TreeGrafter"/>
</dbReference>
<dbReference type="GO" id="GO:0005634">
    <property type="term" value="C:nucleus"/>
    <property type="evidence" value="ECO:0007669"/>
    <property type="project" value="UniProtKB-SubCell"/>
</dbReference>
<accession>A0A8S2B248</accession>
<comment type="function">
    <text evidence="9">Stimulates the transcription of various genes by recognizing and binding to a CCAAT motif in promoters.</text>
</comment>
<dbReference type="AlphaFoldDB" id="A0A8S2B248"/>
<keyword evidence="13" id="KW-1185">Reference proteome</keyword>
<comment type="similarity">
    <text evidence="8">Belongs to the NFYC/HAP5 subunit family.</text>
</comment>
<evidence type="ECO:0000256" key="6">
    <source>
        <dbReference type="ARBA" id="ARBA00023242"/>
    </source>
</evidence>
<reference evidence="12" key="1">
    <citation type="submission" date="2021-01" db="EMBL/GenBank/DDBJ databases">
        <authorList>
            <person name="Bezrukov I."/>
        </authorList>
    </citation>
    <scope>NUCLEOTIDE SEQUENCE</scope>
</reference>
<evidence type="ECO:0000256" key="10">
    <source>
        <dbReference type="SAM" id="MobiDB-lite"/>
    </source>
</evidence>
<dbReference type="Gene3D" id="1.10.20.10">
    <property type="entry name" value="Histone, subunit A"/>
    <property type="match status" value="1"/>
</dbReference>